<dbReference type="InterPro" id="IPR003593">
    <property type="entry name" value="AAA+_ATPase"/>
</dbReference>
<keyword evidence="3" id="KW-1185">Reference proteome</keyword>
<dbReference type="PANTHER" id="PTHR43581:SF2">
    <property type="entry name" value="EXCINUCLEASE ATPASE SUBUNIT"/>
    <property type="match status" value="1"/>
</dbReference>
<dbReference type="AlphaFoldDB" id="A0A4Y9S491"/>
<organism evidence="2 3">
    <name type="scientific">Brevundimonas intermedia</name>
    <dbReference type="NCBI Taxonomy" id="74315"/>
    <lineage>
        <taxon>Bacteria</taxon>
        <taxon>Pseudomonadati</taxon>
        <taxon>Pseudomonadota</taxon>
        <taxon>Alphaproteobacteria</taxon>
        <taxon>Caulobacterales</taxon>
        <taxon>Caulobacteraceae</taxon>
        <taxon>Brevundimonas</taxon>
    </lineage>
</organism>
<dbReference type="SMART" id="SM00382">
    <property type="entry name" value="AAA"/>
    <property type="match status" value="1"/>
</dbReference>
<gene>
    <name evidence="2" type="ORF">EGY25_02050</name>
</gene>
<dbReference type="Gene3D" id="3.40.50.300">
    <property type="entry name" value="P-loop containing nucleotide triphosphate hydrolases"/>
    <property type="match status" value="1"/>
</dbReference>
<feature type="domain" description="AAA+ ATPase" evidence="1">
    <location>
        <begin position="187"/>
        <end position="432"/>
    </location>
</feature>
<dbReference type="Proteomes" id="UP000298216">
    <property type="component" value="Unassembled WGS sequence"/>
</dbReference>
<name>A0A4Y9S491_9CAUL</name>
<dbReference type="GO" id="GO:0005524">
    <property type="term" value="F:ATP binding"/>
    <property type="evidence" value="ECO:0007669"/>
    <property type="project" value="InterPro"/>
</dbReference>
<evidence type="ECO:0000313" key="3">
    <source>
        <dbReference type="Proteomes" id="UP000298216"/>
    </source>
</evidence>
<evidence type="ECO:0000313" key="2">
    <source>
        <dbReference type="EMBL" id="TFW14695.1"/>
    </source>
</evidence>
<dbReference type="Pfam" id="PF13304">
    <property type="entry name" value="AAA_21"/>
    <property type="match status" value="1"/>
</dbReference>
<dbReference type="OrthoDB" id="9816534at2"/>
<protein>
    <recommendedName>
        <fullName evidence="1">AAA+ ATPase domain-containing protein</fullName>
    </recommendedName>
</protein>
<proteinExistence type="predicted"/>
<accession>A0A4Y9S491</accession>
<dbReference type="GO" id="GO:0016887">
    <property type="term" value="F:ATP hydrolysis activity"/>
    <property type="evidence" value="ECO:0007669"/>
    <property type="project" value="InterPro"/>
</dbReference>
<sequence>MKFVVISRMGVVPAQAVRTIFLCVDHWNDYSFVTMFQVVAFDEKGRRHELGNVKIGFVGQVETQSTYSTLGDGFEILPPNYFSAGIDVEYYVRLARDISQPFRRAYLAALRDVAHSQDALDIALPESVFQTSHLRSLNVSTITDQFRRVLDGGVPLTDYTFRFTQDQSERLAGYKLDFRIVASSAPSTNIHAIIGRNGVGKTTLLNNMTSAVLNSGQGGSRFEKPKWGPDFGPIDSDYFSALVSVSFSAFDPFNPPKEQPDPSLGTCYFYVGLKSLADESGAILKSQTELDGELIESLTICLSEEARRGRWLEAIQNLETDDNFAEMNLGQLASLEGRALVERAQGLLKRMSSGHAIVLLTITKLVARVDEKTLVLFDEPESHLHPPLLSALIRSLSRLLSNRNAIAIIATHSPVVLQEIPRSCVWKITRSGLASNTQRPEIETFGENVGLLTKEVFGLEVAKSGFNSLLSSEAARAKSYEEVLASFGGQLGFEGRAILQSIMHRAGKAE</sequence>
<comment type="caution">
    <text evidence="2">The sequence shown here is derived from an EMBL/GenBank/DDBJ whole genome shotgun (WGS) entry which is preliminary data.</text>
</comment>
<dbReference type="SUPFAM" id="SSF52540">
    <property type="entry name" value="P-loop containing nucleoside triphosphate hydrolases"/>
    <property type="match status" value="1"/>
</dbReference>
<dbReference type="InterPro" id="IPR003959">
    <property type="entry name" value="ATPase_AAA_core"/>
</dbReference>
<dbReference type="InterPro" id="IPR051396">
    <property type="entry name" value="Bact_Antivir_Def_Nuclease"/>
</dbReference>
<evidence type="ECO:0000259" key="1">
    <source>
        <dbReference type="SMART" id="SM00382"/>
    </source>
</evidence>
<reference evidence="2 3" key="1">
    <citation type="submission" date="2019-03" db="EMBL/GenBank/DDBJ databases">
        <title>Draft genome of Brevundimonas sp. a heavy metal resistant soil bacteria.</title>
        <authorList>
            <person name="Soto J."/>
        </authorList>
    </citation>
    <scope>NUCLEOTIDE SEQUENCE [LARGE SCALE GENOMIC DNA]</scope>
    <source>
        <strain evidence="2 3">B-10</strain>
    </source>
</reference>
<dbReference type="InterPro" id="IPR027417">
    <property type="entry name" value="P-loop_NTPase"/>
</dbReference>
<dbReference type="EMBL" id="SPVH01000002">
    <property type="protein sequence ID" value="TFW14695.1"/>
    <property type="molecule type" value="Genomic_DNA"/>
</dbReference>
<dbReference type="PANTHER" id="PTHR43581">
    <property type="entry name" value="ATP/GTP PHOSPHATASE"/>
    <property type="match status" value="1"/>
</dbReference>